<dbReference type="AlphaFoldDB" id="A0AAW0QUE6"/>
<sequence>MLDIIDAPVLTSLDLGHWSGPANRISIHRAPKLGPALDRPGNDLIKFNASDAFIIELEDVGWAIFPNMTSAGRLQIINSGVSFDKLNKVDDLAIANPGETTAYARFESLQNVYGLRLGNASVDIVPVYVAGLDAKKHPNLVVESSMVIGPWDNDPRQQELLTVNIYHHPMIFPALYRVGGDLNITKNSGIPEMSFSSLTGVKRLHILNNPNSTVPGDFSALEDADFIHINGKMNTYVEGTHAMRLPANARNSTINPALFPRLNRAAEVKIEAWNPDFDCSRLVHMNNAGIIGYLSCNGTNGTTGDDRSGGSNSSTPLEAGLSRRASLGIGVGVGVLALGVIGVLAWLIKSYRRKLRAVTTTKSGGDNNDDDTMKEVSTDTRQEGRAEAGSRSLPYEALSREIVESGGTALCAEAEEEHAPATPVIPNGRAKGTHLK</sequence>
<dbReference type="Proteomes" id="UP001392437">
    <property type="component" value="Unassembled WGS sequence"/>
</dbReference>
<comment type="caution">
    <text evidence="3">The sequence shown here is derived from an EMBL/GenBank/DDBJ whole genome shotgun (WGS) entry which is preliminary data.</text>
</comment>
<feature type="region of interest" description="Disordered" evidence="1">
    <location>
        <begin position="360"/>
        <end position="393"/>
    </location>
</feature>
<keyword evidence="2" id="KW-0472">Membrane</keyword>
<dbReference type="EMBL" id="JAQQWP010000007">
    <property type="protein sequence ID" value="KAK8109668.1"/>
    <property type="molecule type" value="Genomic_DNA"/>
</dbReference>
<evidence type="ECO:0000256" key="2">
    <source>
        <dbReference type="SAM" id="Phobius"/>
    </source>
</evidence>
<feature type="compositionally biased region" description="Basic and acidic residues" evidence="1">
    <location>
        <begin position="371"/>
        <end position="388"/>
    </location>
</feature>
<reference evidence="3 4" key="1">
    <citation type="submission" date="2023-01" db="EMBL/GenBank/DDBJ databases">
        <title>Analysis of 21 Apiospora genomes using comparative genomics revels a genus with tremendous synthesis potential of carbohydrate active enzymes and secondary metabolites.</title>
        <authorList>
            <person name="Sorensen T."/>
        </authorList>
    </citation>
    <scope>NUCLEOTIDE SEQUENCE [LARGE SCALE GENOMIC DNA]</scope>
    <source>
        <strain evidence="3 4">CBS 117206</strain>
    </source>
</reference>
<evidence type="ECO:0000313" key="4">
    <source>
        <dbReference type="Proteomes" id="UP001392437"/>
    </source>
</evidence>
<keyword evidence="2" id="KW-1133">Transmembrane helix</keyword>
<feature type="region of interest" description="Disordered" evidence="1">
    <location>
        <begin position="412"/>
        <end position="436"/>
    </location>
</feature>
<proteinExistence type="predicted"/>
<evidence type="ECO:0000256" key="1">
    <source>
        <dbReference type="SAM" id="MobiDB-lite"/>
    </source>
</evidence>
<organism evidence="3 4">
    <name type="scientific">Apiospora kogelbergensis</name>
    <dbReference type="NCBI Taxonomy" id="1337665"/>
    <lineage>
        <taxon>Eukaryota</taxon>
        <taxon>Fungi</taxon>
        <taxon>Dikarya</taxon>
        <taxon>Ascomycota</taxon>
        <taxon>Pezizomycotina</taxon>
        <taxon>Sordariomycetes</taxon>
        <taxon>Xylariomycetidae</taxon>
        <taxon>Amphisphaeriales</taxon>
        <taxon>Apiosporaceae</taxon>
        <taxon>Apiospora</taxon>
    </lineage>
</organism>
<evidence type="ECO:0000313" key="3">
    <source>
        <dbReference type="EMBL" id="KAK8109668.1"/>
    </source>
</evidence>
<accession>A0AAW0QUE6</accession>
<name>A0AAW0QUE6_9PEZI</name>
<keyword evidence="2" id="KW-0812">Transmembrane</keyword>
<feature type="transmembrane region" description="Helical" evidence="2">
    <location>
        <begin position="327"/>
        <end position="348"/>
    </location>
</feature>
<gene>
    <name evidence="3" type="ORF">PG999_007805</name>
</gene>
<keyword evidence="4" id="KW-1185">Reference proteome</keyword>
<protein>
    <submittedName>
        <fullName evidence="3">Uncharacterized protein</fullName>
    </submittedName>
</protein>